<evidence type="ECO:0000313" key="1">
    <source>
        <dbReference type="EMBL" id="KAK6167131.1"/>
    </source>
</evidence>
<evidence type="ECO:0008006" key="3">
    <source>
        <dbReference type="Google" id="ProtNLM"/>
    </source>
</evidence>
<gene>
    <name evidence="1" type="ORF">SNE40_021229</name>
</gene>
<dbReference type="AlphaFoldDB" id="A0AAN8G3X8"/>
<reference evidence="1 2" key="1">
    <citation type="submission" date="2024-01" db="EMBL/GenBank/DDBJ databases">
        <title>The genome of the rayed Mediterranean limpet Patella caerulea (Linnaeus, 1758).</title>
        <authorList>
            <person name="Anh-Thu Weber A."/>
            <person name="Halstead-Nussloch G."/>
        </authorList>
    </citation>
    <scope>NUCLEOTIDE SEQUENCE [LARGE SCALE GENOMIC DNA]</scope>
    <source>
        <strain evidence="1">AATW-2023a</strain>
        <tissue evidence="1">Whole specimen</tissue>
    </source>
</reference>
<proteinExistence type="predicted"/>
<comment type="caution">
    <text evidence="1">The sequence shown here is derived from an EMBL/GenBank/DDBJ whole genome shotgun (WGS) entry which is preliminary data.</text>
</comment>
<accession>A0AAN8G3X8</accession>
<keyword evidence="2" id="KW-1185">Reference proteome</keyword>
<dbReference type="EMBL" id="JAZGQO010000018">
    <property type="protein sequence ID" value="KAK6167131.1"/>
    <property type="molecule type" value="Genomic_DNA"/>
</dbReference>
<dbReference type="PANTHER" id="PTHR47331:SF6">
    <property type="entry name" value="DOUBLECORTIN DOMAIN-CONTAINING PROTEIN"/>
    <property type="match status" value="1"/>
</dbReference>
<dbReference type="PANTHER" id="PTHR47331">
    <property type="entry name" value="PHD-TYPE DOMAIN-CONTAINING PROTEIN"/>
    <property type="match status" value="1"/>
</dbReference>
<dbReference type="Proteomes" id="UP001347796">
    <property type="component" value="Unassembled WGS sequence"/>
</dbReference>
<dbReference type="InterPro" id="IPR043502">
    <property type="entry name" value="DNA/RNA_pol_sf"/>
</dbReference>
<sequence length="105" mass="12086">MFFQFKVTPIDMDYLRFLWWKDDKITDYRMSAHLFGAASSPGCANYGLKRAAKDFEEEFGSCVADFVRNNFYVDDGLLSVDSEREAIEIADKSKKLLAKCGLRLH</sequence>
<evidence type="ECO:0000313" key="2">
    <source>
        <dbReference type="Proteomes" id="UP001347796"/>
    </source>
</evidence>
<dbReference type="SUPFAM" id="SSF56672">
    <property type="entry name" value="DNA/RNA polymerases"/>
    <property type="match status" value="1"/>
</dbReference>
<organism evidence="1 2">
    <name type="scientific">Patella caerulea</name>
    <name type="common">Rayed Mediterranean limpet</name>
    <dbReference type="NCBI Taxonomy" id="87958"/>
    <lineage>
        <taxon>Eukaryota</taxon>
        <taxon>Metazoa</taxon>
        <taxon>Spiralia</taxon>
        <taxon>Lophotrochozoa</taxon>
        <taxon>Mollusca</taxon>
        <taxon>Gastropoda</taxon>
        <taxon>Patellogastropoda</taxon>
        <taxon>Patelloidea</taxon>
        <taxon>Patellidae</taxon>
        <taxon>Patella</taxon>
    </lineage>
</organism>
<protein>
    <recommendedName>
        <fullName evidence="3">Reverse transcriptase</fullName>
    </recommendedName>
</protein>
<name>A0AAN8G3X8_PATCE</name>